<accession>A0AB38A8Q7</accession>
<protein>
    <submittedName>
        <fullName evidence="3">Uncharacterized protein YydD, contains DUF2326 domain</fullName>
    </submittedName>
</protein>
<dbReference type="RefSeq" id="WP_057001852.1">
    <property type="nucleotide sequence ID" value="NZ_FNSH01000002.1"/>
</dbReference>
<reference evidence="3 5" key="1">
    <citation type="submission" date="2016-10" db="EMBL/GenBank/DDBJ databases">
        <authorList>
            <person name="Varghese N."/>
            <person name="Submissions S."/>
        </authorList>
    </citation>
    <scope>NUCLEOTIDE SEQUENCE [LARGE SCALE GENOMIC DNA]</scope>
    <source>
        <strain evidence="3 5">DSM 20586</strain>
    </source>
</reference>
<dbReference type="Proteomes" id="UP000183687">
    <property type="component" value="Unassembled WGS sequence"/>
</dbReference>
<dbReference type="Pfam" id="PF10088">
    <property type="entry name" value="DUF2326"/>
    <property type="match status" value="1"/>
</dbReference>
<evidence type="ECO:0000313" key="5">
    <source>
        <dbReference type="Proteomes" id="UP000183687"/>
    </source>
</evidence>
<dbReference type="InterPro" id="IPR027417">
    <property type="entry name" value="P-loop_NTPase"/>
</dbReference>
<dbReference type="AlphaFoldDB" id="A0AB38A8Q7"/>
<proteinExistence type="predicted"/>
<sequence>MLISIWSDKFIEDEKQRPPIIFHGGLNMIEGGAKAENSIGKSTVLYIIDFVFAGKDFLTTDTITLPQAVGHHTIYFTLKFGEDYYYLSRDTLRHGFISIYADDTYQEKSGEWTIDDYKLFLAEQYGLDFNDSTWRELIGRFVRIGEEPLANLTKPLLAAPREPDEAGVKALQKLFGKYDELKALEDELAKASSEYSSLETIAKSGLSPYIKLRSQKERKQAAEELSETKTKLASLKVTADLSLYDKTREIKSQASKLRMSLRPLEEKRTALQSRLKLVEATLAGELRISSEELNAFYEFFPQANKEKLETVEYYHRSLIGILNDQIDEQAELYKKELGLVNEAIKQIKEKIYSLNESIELDDETYEKNGETVAKIKRLAEQISMFDKTQELKKLKKETGEALKERRPAILGSLASDLNAAFQRNNDFLYPYQDRLAPFFSFKESREGKLGYGFSSQGDNGAGAKSKNLILFDMAILELTALPFVIHDSTVIKQIAYLPVVKMLELYEKTAKLYDRCGDPKQVFFAFDASPAYGQEAVELSDELRVIHLDDGTKALYGYTWNTKKNKKNSEKPQ</sequence>
<evidence type="ECO:0000256" key="1">
    <source>
        <dbReference type="SAM" id="Coils"/>
    </source>
</evidence>
<evidence type="ECO:0000313" key="4">
    <source>
        <dbReference type="EMBL" id="SEC37478.1"/>
    </source>
</evidence>
<evidence type="ECO:0000259" key="2">
    <source>
        <dbReference type="Pfam" id="PF10088"/>
    </source>
</evidence>
<comment type="caution">
    <text evidence="3">The sequence shown here is derived from an EMBL/GenBank/DDBJ whole genome shotgun (WGS) entry which is preliminary data.</text>
</comment>
<dbReference type="Gene3D" id="3.40.50.300">
    <property type="entry name" value="P-loop containing nucleotide triphosphate hydrolases"/>
    <property type="match status" value="1"/>
</dbReference>
<keyword evidence="1" id="KW-0175">Coiled coil</keyword>
<feature type="domain" description="DUF2326" evidence="2">
    <location>
        <begin position="432"/>
        <end position="511"/>
    </location>
</feature>
<gene>
    <name evidence="3" type="ORF">SAMN04489746_1629</name>
    <name evidence="4" type="ORF">SAMN04489746_1691</name>
</gene>
<organism evidence="3 5">
    <name type="scientific">Atopobium minutum</name>
    <dbReference type="NCBI Taxonomy" id="1381"/>
    <lineage>
        <taxon>Bacteria</taxon>
        <taxon>Bacillati</taxon>
        <taxon>Actinomycetota</taxon>
        <taxon>Coriobacteriia</taxon>
        <taxon>Coriobacteriales</taxon>
        <taxon>Atopobiaceae</taxon>
        <taxon>Atopobium</taxon>
    </lineage>
</organism>
<name>A0AB38A8Q7_9ACTN</name>
<dbReference type="EMBL" id="FNSH01000002">
    <property type="protein sequence ID" value="SEC30691.1"/>
    <property type="molecule type" value="Genomic_DNA"/>
</dbReference>
<dbReference type="InterPro" id="IPR018760">
    <property type="entry name" value="DUF2326"/>
</dbReference>
<feature type="coiled-coil region" evidence="1">
    <location>
        <begin position="181"/>
        <end position="238"/>
    </location>
</feature>
<evidence type="ECO:0000313" key="3">
    <source>
        <dbReference type="EMBL" id="SEC30691.1"/>
    </source>
</evidence>
<dbReference type="EMBL" id="FNSH01000003">
    <property type="protein sequence ID" value="SEC37478.1"/>
    <property type="molecule type" value="Genomic_DNA"/>
</dbReference>